<dbReference type="Proteomes" id="UP001217089">
    <property type="component" value="Unassembled WGS sequence"/>
</dbReference>
<evidence type="ECO:0000313" key="3">
    <source>
        <dbReference type="EMBL" id="KAJ8309171.1"/>
    </source>
</evidence>
<dbReference type="EMBL" id="JARBDR010000657">
    <property type="protein sequence ID" value="KAJ8309171.1"/>
    <property type="molecule type" value="Genomic_DNA"/>
</dbReference>
<evidence type="ECO:0000256" key="1">
    <source>
        <dbReference type="SAM" id="Coils"/>
    </source>
</evidence>
<dbReference type="InterPro" id="IPR001849">
    <property type="entry name" value="PH_domain"/>
</dbReference>
<proteinExistence type="predicted"/>
<evidence type="ECO:0000259" key="2">
    <source>
        <dbReference type="PROSITE" id="PS50003"/>
    </source>
</evidence>
<dbReference type="Gene3D" id="2.30.29.30">
    <property type="entry name" value="Pleckstrin-homology domain (PH domain)/Phosphotyrosine-binding domain (PTB)"/>
    <property type="match status" value="1"/>
</dbReference>
<accession>A0ABQ9EVF2</accession>
<dbReference type="PROSITE" id="PS50003">
    <property type="entry name" value="PH_DOMAIN"/>
    <property type="match status" value="1"/>
</dbReference>
<name>A0ABQ9EVF2_TEGGR</name>
<dbReference type="PANTHER" id="PTHR14383:SF1">
    <property type="entry name" value="PLECKSTRIN HOMOLOGY DOMAIN-CONTAINING FAMILY D MEMBER 1"/>
    <property type="match status" value="1"/>
</dbReference>
<evidence type="ECO:0000313" key="4">
    <source>
        <dbReference type="Proteomes" id="UP001217089"/>
    </source>
</evidence>
<dbReference type="Pfam" id="PF00169">
    <property type="entry name" value="PH"/>
    <property type="match status" value="1"/>
</dbReference>
<dbReference type="SMART" id="SM00233">
    <property type="entry name" value="PH"/>
    <property type="match status" value="1"/>
</dbReference>
<comment type="caution">
    <text evidence="3">The sequence shown here is derived from an EMBL/GenBank/DDBJ whole genome shotgun (WGS) entry which is preliminary data.</text>
</comment>
<keyword evidence="4" id="KW-1185">Reference proteome</keyword>
<dbReference type="SUPFAM" id="SSF50729">
    <property type="entry name" value="PH domain-like"/>
    <property type="match status" value="1"/>
</dbReference>
<feature type="coiled-coil region" evidence="1">
    <location>
        <begin position="166"/>
        <end position="335"/>
    </location>
</feature>
<protein>
    <recommendedName>
        <fullName evidence="2">PH domain-containing protein</fullName>
    </recommendedName>
</protein>
<dbReference type="InterPro" id="IPR011993">
    <property type="entry name" value="PH-like_dom_sf"/>
</dbReference>
<dbReference type="PANTHER" id="PTHR14383">
    <property type="entry name" value="SWAP-70 RECOMBINASE"/>
    <property type="match status" value="1"/>
</dbReference>
<reference evidence="3 4" key="1">
    <citation type="submission" date="2022-12" db="EMBL/GenBank/DDBJ databases">
        <title>Chromosome-level genome of Tegillarca granosa.</title>
        <authorList>
            <person name="Kim J."/>
        </authorList>
    </citation>
    <scope>NUCLEOTIDE SEQUENCE [LARGE SCALE GENOMIC DNA]</scope>
    <source>
        <strain evidence="3">Teg-2019</strain>
        <tissue evidence="3">Adductor muscle</tissue>
    </source>
</reference>
<sequence length="345" mass="40939">MGCFGSFCFGNNEHLNMNGMPELGNSTSYDWTQHVQLCGILMKKPFGHNSNKWYRRFFVVRDGFLLYYPENEKKEMDKRKCLNIHPKGIVPLGECLISRSREPNQPYAFQIESADINGRMLLAADSDYERDKWIDILEKSKRITWKHALLADDMIKHLEDRGLKMAQQKQEYFDQLQLEVKELSDEREKKEELEKLNEELTKEKEKMEHYTLELNEEYEKTKTELDEMAMTMRNLECDRESLSTTLSQQHDSLQLSQENLTLHQTKEELEVMLKNIEEKTQELLVEKAMAEERLKENEEKARMLEEEKQHFDEHAKELQDTIEDLKAQKEMTEAELKVILIHNVI</sequence>
<keyword evidence="1" id="KW-0175">Coiled coil</keyword>
<feature type="domain" description="PH" evidence="2">
    <location>
        <begin position="34"/>
        <end position="142"/>
    </location>
</feature>
<gene>
    <name evidence="3" type="ORF">KUTeg_014045</name>
</gene>
<organism evidence="3 4">
    <name type="scientific">Tegillarca granosa</name>
    <name type="common">Malaysian cockle</name>
    <name type="synonym">Anadara granosa</name>
    <dbReference type="NCBI Taxonomy" id="220873"/>
    <lineage>
        <taxon>Eukaryota</taxon>
        <taxon>Metazoa</taxon>
        <taxon>Spiralia</taxon>
        <taxon>Lophotrochozoa</taxon>
        <taxon>Mollusca</taxon>
        <taxon>Bivalvia</taxon>
        <taxon>Autobranchia</taxon>
        <taxon>Pteriomorphia</taxon>
        <taxon>Arcoida</taxon>
        <taxon>Arcoidea</taxon>
        <taxon>Arcidae</taxon>
        <taxon>Tegillarca</taxon>
    </lineage>
</organism>